<comment type="caution">
    <text evidence="7">The sequence shown here is derived from an EMBL/GenBank/DDBJ whole genome shotgun (WGS) entry which is preliminary data.</text>
</comment>
<evidence type="ECO:0000256" key="5">
    <source>
        <dbReference type="ARBA" id="ARBA00022691"/>
    </source>
</evidence>
<keyword evidence="5" id="KW-0949">S-adenosyl-L-methionine</keyword>
<dbReference type="PANTHER" id="PTHR46111:SF2">
    <property type="entry name" value="SAM-DEPENDENT METHYLTRANSFERASE"/>
    <property type="match status" value="1"/>
</dbReference>
<evidence type="ECO:0000256" key="1">
    <source>
        <dbReference type="ARBA" id="ARBA00022490"/>
    </source>
</evidence>
<feature type="domain" description="Tetrapyrrole methylase" evidence="6">
    <location>
        <begin position="64"/>
        <end position="216"/>
    </location>
</feature>
<keyword evidence="4 7" id="KW-0808">Transferase</keyword>
<dbReference type="OrthoDB" id="9809084at2"/>
<dbReference type="PIRSF" id="PIRSF005917">
    <property type="entry name" value="MTase_YraL"/>
    <property type="match status" value="1"/>
</dbReference>
<sequence>MSLGTLYLIPVPLAENAEKLSYTLFHQELINHIDEYVVENEKTARRFLKQAGLKIPQNELKIHDYGKHAREIIDYNRIFKSVMEGKDLGLMSEAGCPGVADPGADVVAEAHKRGIKVVPLVGPSSILLALMASGFSGQKFAFHGYLPIDKGERAKKIRDLEFQSQKEQQTQIFIETPFRNNALFDDLLKNSKPKTMLCVACNITAPDEQLLTLSVSEWKNRKPELHKKPTIFLMYVQN</sequence>
<dbReference type="Gene3D" id="3.30.950.10">
    <property type="entry name" value="Methyltransferase, Cobalt-precorrin-4 Transmethylase, Domain 2"/>
    <property type="match status" value="1"/>
</dbReference>
<dbReference type="GO" id="GO:0006364">
    <property type="term" value="P:rRNA processing"/>
    <property type="evidence" value="ECO:0007669"/>
    <property type="project" value="UniProtKB-KW"/>
</dbReference>
<keyword evidence="1" id="KW-0963">Cytoplasm</keyword>
<dbReference type="InterPro" id="IPR008189">
    <property type="entry name" value="rRNA_ssu_MeTfrase_I"/>
</dbReference>
<protein>
    <submittedName>
        <fullName evidence="7">SAM-dependent methyltransferase</fullName>
    </submittedName>
</protein>
<dbReference type="InterPro" id="IPR000878">
    <property type="entry name" value="4pyrrol_Mease"/>
</dbReference>
<dbReference type="Pfam" id="PF00590">
    <property type="entry name" value="TP_methylase"/>
    <property type="match status" value="1"/>
</dbReference>
<dbReference type="GO" id="GO:0032259">
    <property type="term" value="P:methylation"/>
    <property type="evidence" value="ECO:0007669"/>
    <property type="project" value="UniProtKB-KW"/>
</dbReference>
<dbReference type="RefSeq" id="WP_130142431.1">
    <property type="nucleotide sequence ID" value="NZ_SGIT01000002.1"/>
</dbReference>
<proteinExistence type="predicted"/>
<evidence type="ECO:0000256" key="3">
    <source>
        <dbReference type="ARBA" id="ARBA00022603"/>
    </source>
</evidence>
<dbReference type="EMBL" id="SGIT01000002">
    <property type="protein sequence ID" value="RZF60513.1"/>
    <property type="molecule type" value="Genomic_DNA"/>
</dbReference>
<evidence type="ECO:0000259" key="6">
    <source>
        <dbReference type="Pfam" id="PF00590"/>
    </source>
</evidence>
<gene>
    <name evidence="7" type="ORF">EWE74_14575</name>
</gene>
<evidence type="ECO:0000256" key="4">
    <source>
        <dbReference type="ARBA" id="ARBA00022679"/>
    </source>
</evidence>
<keyword evidence="8" id="KW-1185">Reference proteome</keyword>
<keyword evidence="3 7" id="KW-0489">Methyltransferase</keyword>
<reference evidence="7 8" key="1">
    <citation type="submission" date="2019-02" db="EMBL/GenBank/DDBJ databases">
        <authorList>
            <person name="Li Y."/>
        </authorList>
    </citation>
    <scope>NUCLEOTIDE SEQUENCE [LARGE SCALE GENOMIC DNA]</scope>
    <source>
        <strain evidence="7 8">30C10-4-7</strain>
    </source>
</reference>
<evidence type="ECO:0000313" key="8">
    <source>
        <dbReference type="Proteomes" id="UP000292855"/>
    </source>
</evidence>
<accession>A0A4Q6XKT1</accession>
<dbReference type="AlphaFoldDB" id="A0A4Q6XKT1"/>
<dbReference type="Proteomes" id="UP000292855">
    <property type="component" value="Unassembled WGS sequence"/>
</dbReference>
<organism evidence="7 8">
    <name type="scientific">Sphingobacterium corticibacterium</name>
    <dbReference type="NCBI Taxonomy" id="2484746"/>
    <lineage>
        <taxon>Bacteria</taxon>
        <taxon>Pseudomonadati</taxon>
        <taxon>Bacteroidota</taxon>
        <taxon>Sphingobacteriia</taxon>
        <taxon>Sphingobacteriales</taxon>
        <taxon>Sphingobacteriaceae</taxon>
        <taxon>Sphingobacterium</taxon>
    </lineage>
</organism>
<dbReference type="GO" id="GO:0008168">
    <property type="term" value="F:methyltransferase activity"/>
    <property type="evidence" value="ECO:0007669"/>
    <property type="project" value="UniProtKB-KW"/>
</dbReference>
<dbReference type="SUPFAM" id="SSF53790">
    <property type="entry name" value="Tetrapyrrole methylase"/>
    <property type="match status" value="1"/>
</dbReference>
<dbReference type="InterPro" id="IPR014776">
    <property type="entry name" value="4pyrrole_Mease_sub2"/>
</dbReference>
<dbReference type="InterPro" id="IPR014777">
    <property type="entry name" value="4pyrrole_Mease_sub1"/>
</dbReference>
<dbReference type="Gene3D" id="3.40.1010.10">
    <property type="entry name" value="Cobalt-precorrin-4 Transmethylase, Domain 1"/>
    <property type="match status" value="1"/>
</dbReference>
<dbReference type="InterPro" id="IPR035996">
    <property type="entry name" value="4pyrrol_Methylase_sf"/>
</dbReference>
<dbReference type="PANTHER" id="PTHR46111">
    <property type="entry name" value="RIBOSOMAL RNA SMALL SUBUNIT METHYLTRANSFERASE I"/>
    <property type="match status" value="1"/>
</dbReference>
<evidence type="ECO:0000313" key="7">
    <source>
        <dbReference type="EMBL" id="RZF60513.1"/>
    </source>
</evidence>
<dbReference type="CDD" id="cd11649">
    <property type="entry name" value="RsmI_like"/>
    <property type="match status" value="1"/>
</dbReference>
<keyword evidence="2" id="KW-0698">rRNA processing</keyword>
<evidence type="ECO:0000256" key="2">
    <source>
        <dbReference type="ARBA" id="ARBA00022552"/>
    </source>
</evidence>
<name>A0A4Q6XKT1_9SPHI</name>